<dbReference type="InterPro" id="IPR013656">
    <property type="entry name" value="PAS_4"/>
</dbReference>
<dbReference type="NCBIfam" id="TIGR00229">
    <property type="entry name" value="sensory_box"/>
    <property type="match status" value="1"/>
</dbReference>
<dbReference type="Gene3D" id="3.30.450.40">
    <property type="match status" value="1"/>
</dbReference>
<dbReference type="SUPFAM" id="SSF55785">
    <property type="entry name" value="PYP-like sensor domain (PAS domain)"/>
    <property type="match status" value="1"/>
</dbReference>
<dbReference type="PANTHER" id="PTHR43047">
    <property type="entry name" value="TWO-COMPONENT HISTIDINE PROTEIN KINASE"/>
    <property type="match status" value="1"/>
</dbReference>
<protein>
    <recommendedName>
        <fullName evidence="2">histidine kinase</fullName>
        <ecNumber evidence="2">2.7.13.3</ecNumber>
    </recommendedName>
</protein>
<dbReference type="CDD" id="cd16922">
    <property type="entry name" value="HATPase_EvgS-ArcB-TorS-like"/>
    <property type="match status" value="1"/>
</dbReference>
<organism evidence="8 9">
    <name type="scientific">Eiseniibacteriota bacterium</name>
    <dbReference type="NCBI Taxonomy" id="2212470"/>
    <lineage>
        <taxon>Bacteria</taxon>
        <taxon>Candidatus Eiseniibacteriota</taxon>
    </lineage>
</organism>
<dbReference type="Proteomes" id="UP000316292">
    <property type="component" value="Unassembled WGS sequence"/>
</dbReference>
<feature type="domain" description="Histidine kinase" evidence="7">
    <location>
        <begin position="336"/>
        <end position="556"/>
    </location>
</feature>
<keyword evidence="5" id="KW-0418">Kinase</keyword>
<dbReference type="Pfam" id="PF02518">
    <property type="entry name" value="HATPase_c"/>
    <property type="match status" value="1"/>
</dbReference>
<evidence type="ECO:0000256" key="2">
    <source>
        <dbReference type="ARBA" id="ARBA00012438"/>
    </source>
</evidence>
<dbReference type="SUPFAM" id="SSF55874">
    <property type="entry name" value="ATPase domain of HSP90 chaperone/DNA topoisomerase II/histidine kinase"/>
    <property type="match status" value="1"/>
</dbReference>
<evidence type="ECO:0000256" key="3">
    <source>
        <dbReference type="ARBA" id="ARBA00022553"/>
    </source>
</evidence>
<dbReference type="InterPro" id="IPR004358">
    <property type="entry name" value="Sig_transdc_His_kin-like_C"/>
</dbReference>
<dbReference type="InterPro" id="IPR003661">
    <property type="entry name" value="HisK_dim/P_dom"/>
</dbReference>
<dbReference type="Gene3D" id="3.30.450.20">
    <property type="entry name" value="PAS domain"/>
    <property type="match status" value="1"/>
</dbReference>
<dbReference type="FunFam" id="3.30.565.10:FF:000010">
    <property type="entry name" value="Sensor histidine kinase RcsC"/>
    <property type="match status" value="1"/>
</dbReference>
<evidence type="ECO:0000256" key="1">
    <source>
        <dbReference type="ARBA" id="ARBA00000085"/>
    </source>
</evidence>
<evidence type="ECO:0000313" key="9">
    <source>
        <dbReference type="Proteomes" id="UP000316292"/>
    </source>
</evidence>
<dbReference type="InterPro" id="IPR035965">
    <property type="entry name" value="PAS-like_dom_sf"/>
</dbReference>
<dbReference type="SMART" id="SM00387">
    <property type="entry name" value="HATPase_c"/>
    <property type="match status" value="1"/>
</dbReference>
<dbReference type="PROSITE" id="PS50109">
    <property type="entry name" value="HIS_KIN"/>
    <property type="match status" value="1"/>
</dbReference>
<evidence type="ECO:0000256" key="4">
    <source>
        <dbReference type="ARBA" id="ARBA00022679"/>
    </source>
</evidence>
<dbReference type="InterPro" id="IPR000014">
    <property type="entry name" value="PAS"/>
</dbReference>
<comment type="catalytic activity">
    <reaction evidence="1">
        <text>ATP + protein L-histidine = ADP + protein N-phospho-L-histidine.</text>
        <dbReference type="EC" id="2.7.13.3"/>
    </reaction>
</comment>
<dbReference type="SMART" id="SM00065">
    <property type="entry name" value="GAF"/>
    <property type="match status" value="1"/>
</dbReference>
<dbReference type="PRINTS" id="PR00344">
    <property type="entry name" value="BCTRLSENSOR"/>
</dbReference>
<dbReference type="CDD" id="cd00130">
    <property type="entry name" value="PAS"/>
    <property type="match status" value="1"/>
</dbReference>
<name>A0A538S9Y6_UNCEI</name>
<keyword evidence="3" id="KW-0597">Phosphoprotein</keyword>
<dbReference type="InterPro" id="IPR029016">
    <property type="entry name" value="GAF-like_dom_sf"/>
</dbReference>
<gene>
    <name evidence="8" type="ORF">E6K71_07915</name>
</gene>
<dbReference type="Pfam" id="PF08448">
    <property type="entry name" value="PAS_4"/>
    <property type="match status" value="1"/>
</dbReference>
<dbReference type="InterPro" id="IPR003594">
    <property type="entry name" value="HATPase_dom"/>
</dbReference>
<dbReference type="CDD" id="cd00082">
    <property type="entry name" value="HisKA"/>
    <property type="match status" value="1"/>
</dbReference>
<dbReference type="Gene3D" id="3.30.565.10">
    <property type="entry name" value="Histidine kinase-like ATPase, C-terminal domain"/>
    <property type="match status" value="1"/>
</dbReference>
<dbReference type="InterPro" id="IPR036097">
    <property type="entry name" value="HisK_dim/P_sf"/>
</dbReference>
<sequence>MAPLRQSVPSLSPSANIPGLGEALREHFDRAPVGILLFGNDRRIVAANEALAKLSGIAAVILPGSHLRRFLWSEEAGDLETRIFEEVDRDARWIGEVDFRSSLGDSCPMTVALAKIPDPAGAHVRYIATVVEMGQQRWIEAEAFRRAQELAAFAAIAVATGSSHDPQEMLGAVARQVVEGLGMDACWIQRYDSGESALHLVGEASYLNPSIKLSPRMIPDAINPAVLRAMQTRELVAESELLDRSIATVVHMPLLAREDVVGVISILSIAGEKLSARESDLLRAVSYQIGTAVQNAKLVESIHTHEAELQGKHDQLEKLVERLRAADRMKSEFLANTSHELRTPLNSIIGFLNLIIDGLCVDEAERMELLRHALGSSRHLLNLINDVLDLSRIEAGRLEVEMEEVKLEPVLSEVFGSLEPQAREKGLELRTSDVSADLRLQVDAARLRQILVNVIGNAIKFTNVGSVTVIVDAPAGSPYVDIVVRDTGIGIPLHRREFLFQKFSQADASMTRRFGGSGLGLVIVKELVEMMGGTVAIESQGENLGTTVTVSIARGRSTDS</sequence>
<evidence type="ECO:0000256" key="5">
    <source>
        <dbReference type="ARBA" id="ARBA00022777"/>
    </source>
</evidence>
<keyword evidence="4" id="KW-0808">Transferase</keyword>
<dbReference type="InterPro" id="IPR005467">
    <property type="entry name" value="His_kinase_dom"/>
</dbReference>
<reference evidence="8 9" key="1">
    <citation type="journal article" date="2019" name="Nat. Microbiol.">
        <title>Mediterranean grassland soil C-N compound turnover is dependent on rainfall and depth, and is mediated by genomically divergent microorganisms.</title>
        <authorList>
            <person name="Diamond S."/>
            <person name="Andeer P.F."/>
            <person name="Li Z."/>
            <person name="Crits-Christoph A."/>
            <person name="Burstein D."/>
            <person name="Anantharaman K."/>
            <person name="Lane K.R."/>
            <person name="Thomas B.C."/>
            <person name="Pan C."/>
            <person name="Northen T.R."/>
            <person name="Banfield J.F."/>
        </authorList>
    </citation>
    <scope>NUCLEOTIDE SEQUENCE [LARGE SCALE GENOMIC DNA]</scope>
    <source>
        <strain evidence="8">WS_1</strain>
    </source>
</reference>
<dbReference type="SMART" id="SM00388">
    <property type="entry name" value="HisKA"/>
    <property type="match status" value="1"/>
</dbReference>
<comment type="caution">
    <text evidence="8">The sequence shown here is derived from an EMBL/GenBank/DDBJ whole genome shotgun (WGS) entry which is preliminary data.</text>
</comment>
<dbReference type="GO" id="GO:0000155">
    <property type="term" value="F:phosphorelay sensor kinase activity"/>
    <property type="evidence" value="ECO:0007669"/>
    <property type="project" value="InterPro"/>
</dbReference>
<evidence type="ECO:0000259" key="7">
    <source>
        <dbReference type="PROSITE" id="PS50109"/>
    </source>
</evidence>
<proteinExistence type="predicted"/>
<dbReference type="SUPFAM" id="SSF47384">
    <property type="entry name" value="Homodimeric domain of signal transducing histidine kinase"/>
    <property type="match status" value="1"/>
</dbReference>
<accession>A0A538S9Y6</accession>
<dbReference type="EC" id="2.7.13.3" evidence="2"/>
<dbReference type="InterPro" id="IPR003018">
    <property type="entry name" value="GAF"/>
</dbReference>
<dbReference type="FunFam" id="1.10.287.130:FF:000001">
    <property type="entry name" value="Two-component sensor histidine kinase"/>
    <property type="match status" value="1"/>
</dbReference>
<dbReference type="Gene3D" id="1.10.287.130">
    <property type="match status" value="1"/>
</dbReference>
<dbReference type="InterPro" id="IPR036890">
    <property type="entry name" value="HATPase_C_sf"/>
</dbReference>
<dbReference type="SUPFAM" id="SSF55781">
    <property type="entry name" value="GAF domain-like"/>
    <property type="match status" value="1"/>
</dbReference>
<dbReference type="Pfam" id="PF00512">
    <property type="entry name" value="HisKA"/>
    <property type="match status" value="1"/>
</dbReference>
<dbReference type="Pfam" id="PF13185">
    <property type="entry name" value="GAF_2"/>
    <property type="match status" value="1"/>
</dbReference>
<dbReference type="AlphaFoldDB" id="A0A538S9Y6"/>
<keyword evidence="6" id="KW-0902">Two-component regulatory system</keyword>
<dbReference type="EMBL" id="VBOR01000086">
    <property type="protein sequence ID" value="TMQ48177.1"/>
    <property type="molecule type" value="Genomic_DNA"/>
</dbReference>
<dbReference type="SMART" id="SM00091">
    <property type="entry name" value="PAS"/>
    <property type="match status" value="1"/>
</dbReference>
<evidence type="ECO:0000256" key="6">
    <source>
        <dbReference type="ARBA" id="ARBA00023012"/>
    </source>
</evidence>
<evidence type="ECO:0000313" key="8">
    <source>
        <dbReference type="EMBL" id="TMQ48177.1"/>
    </source>
</evidence>